<keyword evidence="2" id="KW-1133">Transmembrane helix</keyword>
<dbReference type="InterPro" id="IPR015919">
    <property type="entry name" value="Cadherin-like_sf"/>
</dbReference>
<evidence type="ECO:0000256" key="1">
    <source>
        <dbReference type="ARBA" id="ARBA00022692"/>
    </source>
</evidence>
<reference evidence="5" key="1">
    <citation type="submission" date="2016-10" db="EMBL/GenBank/DDBJ databases">
        <authorList>
            <person name="Varghese N."/>
            <person name="Submissions S."/>
        </authorList>
    </citation>
    <scope>NUCLEOTIDE SEQUENCE [LARGE SCALE GENOMIC DNA]</scope>
    <source>
        <strain evidence="5">DSM 26348</strain>
    </source>
</reference>
<dbReference type="Proteomes" id="UP000199518">
    <property type="component" value="Unassembled WGS sequence"/>
</dbReference>
<keyword evidence="5" id="KW-1185">Reference proteome</keyword>
<evidence type="ECO:0000313" key="4">
    <source>
        <dbReference type="EMBL" id="SFJ08205.1"/>
    </source>
</evidence>
<sequence>MLNGPSLFRLLAKFSRRSRTQSKFRRCRPAALHSIEAVEQRVLLSATQVVDINGKASGSSVDSLVTVGNTVFFAANDGVNGTELWKSDGTAAGTVLVKDIYAGIGSSFPQKLANVNGTLYFSAYLPATGWEVWKSDGTANGTVMVADVSVGTGSSFPEMFTNVNGTVYFSANDGVHGDELWATDGSAAGTRLVKDLVSGSSFGWPDAFTPVGNLLFFRGYDDNSQLRVWRSDGTTAGTFPIQAGSNAVPDQFVALNGTLYYRDFDLTNGFRLWKTDGTDAGTGIVTLTMHDPQEICVVGSTLYFNAYGSSLDRELWKSDGTDAGTVQVKDLAPGNASGWPHDLTNVNGALYFRANSDELWKSDGTAAGTVLLKDIIPGTSIGSYSNWTSVAGKLAFVVYDGTPGGKLWVSDGTSEGTMIADDGVQFGYLPQDLAALKDQVLFAGTLTTSGTELFRIPLNSVPTDLKLSSTTVVENRPIGTVVGTLSAVDPDLNDTFTYSFGTGTGAADNALFTILGNQLRTKAVFDYETKSSYFLRLRVVDQLGHAFAKSVTIRVLNGNDAPVVTGFGGSVTYVENASSVTVLPAATVTDPDSPNFAGGKVTISLTSNADDRDLLAFANQGNAAGQIGVSGATLKYGGVAFGSFTGGVGTAPLVVTFNGNAKPANVQALLRRLVFSTKGDAPATLTRSIRLTLEDGDGGTTTTATRAIQVIAVNDPPVIGAFNGTVAYASGTTAKQIDPDATIQDVDSPNFAGGTLTVTLQGTSLGSDRLSILGQGTGTGKISLLGSAVQYEGFAIGGWTGGTGGTPLVITFNGNATTTAVQALLRRLAFDSTTAAGSVRTVQLLLTDGDGGDGGVVAKTISIV</sequence>
<dbReference type="PANTHER" id="PTHR24026:SF126">
    <property type="entry name" value="PROTOCADHERIN FAT 4"/>
    <property type="match status" value="1"/>
</dbReference>
<dbReference type="SMART" id="SM00112">
    <property type="entry name" value="CA"/>
    <property type="match status" value="1"/>
</dbReference>
<dbReference type="Pfam" id="PF00028">
    <property type="entry name" value="Cadherin"/>
    <property type="match status" value="1"/>
</dbReference>
<dbReference type="OrthoDB" id="5287961at2"/>
<dbReference type="GO" id="GO:0007156">
    <property type="term" value="P:homophilic cell adhesion via plasma membrane adhesion molecules"/>
    <property type="evidence" value="ECO:0007669"/>
    <property type="project" value="InterPro"/>
</dbReference>
<dbReference type="CDD" id="cd11304">
    <property type="entry name" value="Cadherin_repeat"/>
    <property type="match status" value="1"/>
</dbReference>
<keyword evidence="1" id="KW-0812">Transmembrane</keyword>
<evidence type="ECO:0000259" key="3">
    <source>
        <dbReference type="PROSITE" id="PS50268"/>
    </source>
</evidence>
<dbReference type="STRING" id="1576369.SAMN05421753_11588"/>
<dbReference type="InterPro" id="IPR002126">
    <property type="entry name" value="Cadherin-like_dom"/>
</dbReference>
<dbReference type="AlphaFoldDB" id="A0A1I3NGA9"/>
<protein>
    <submittedName>
        <fullName evidence="4">ELWxxDGT repeat-containing protein</fullName>
    </submittedName>
</protein>
<dbReference type="GO" id="GO:0005509">
    <property type="term" value="F:calcium ion binding"/>
    <property type="evidence" value="ECO:0007669"/>
    <property type="project" value="InterPro"/>
</dbReference>
<keyword evidence="2" id="KW-0472">Membrane</keyword>
<name>A0A1I3NGA9_9PLAN</name>
<accession>A0A1I3NGA9</accession>
<gene>
    <name evidence="4" type="ORF">SAMN05421753_11588</name>
</gene>
<organism evidence="4 5">
    <name type="scientific">Planctomicrobium piriforme</name>
    <dbReference type="NCBI Taxonomy" id="1576369"/>
    <lineage>
        <taxon>Bacteria</taxon>
        <taxon>Pseudomonadati</taxon>
        <taxon>Planctomycetota</taxon>
        <taxon>Planctomycetia</taxon>
        <taxon>Planctomycetales</taxon>
        <taxon>Planctomycetaceae</taxon>
        <taxon>Planctomicrobium</taxon>
    </lineage>
</organism>
<dbReference type="GO" id="GO:0005886">
    <property type="term" value="C:plasma membrane"/>
    <property type="evidence" value="ECO:0007669"/>
    <property type="project" value="UniProtKB-SubCell"/>
</dbReference>
<dbReference type="PROSITE" id="PS50268">
    <property type="entry name" value="CADHERIN_2"/>
    <property type="match status" value="1"/>
</dbReference>
<dbReference type="PANTHER" id="PTHR24026">
    <property type="entry name" value="FAT ATYPICAL CADHERIN-RELATED"/>
    <property type="match status" value="1"/>
</dbReference>
<dbReference type="SUPFAM" id="SSF49313">
    <property type="entry name" value="Cadherin-like"/>
    <property type="match status" value="1"/>
</dbReference>
<dbReference type="InterPro" id="IPR030916">
    <property type="entry name" value="ELWxxDGT_rpt"/>
</dbReference>
<dbReference type="Gene3D" id="2.60.40.60">
    <property type="entry name" value="Cadherins"/>
    <property type="match status" value="1"/>
</dbReference>
<dbReference type="EMBL" id="FOQD01000015">
    <property type="protein sequence ID" value="SFJ08205.1"/>
    <property type="molecule type" value="Genomic_DNA"/>
</dbReference>
<proteinExistence type="predicted"/>
<evidence type="ECO:0000256" key="2">
    <source>
        <dbReference type="ARBA" id="ARBA00022989"/>
    </source>
</evidence>
<evidence type="ECO:0000313" key="5">
    <source>
        <dbReference type="Proteomes" id="UP000199518"/>
    </source>
</evidence>
<feature type="domain" description="Cadherin" evidence="3">
    <location>
        <begin position="464"/>
        <end position="564"/>
    </location>
</feature>
<dbReference type="NCBIfam" id="TIGR04534">
    <property type="entry name" value="ELWxxDGT_rpt"/>
    <property type="match status" value="2"/>
</dbReference>